<evidence type="ECO:0000256" key="5">
    <source>
        <dbReference type="ARBA" id="ARBA00023136"/>
    </source>
</evidence>
<dbReference type="Pfam" id="PF02321">
    <property type="entry name" value="OEP"/>
    <property type="match status" value="1"/>
</dbReference>
<dbReference type="PANTHER" id="PTHR30026">
    <property type="entry name" value="OUTER MEMBRANE PROTEIN TOLC"/>
    <property type="match status" value="1"/>
</dbReference>
<dbReference type="GO" id="GO:0015562">
    <property type="term" value="F:efflux transmembrane transporter activity"/>
    <property type="evidence" value="ECO:0007669"/>
    <property type="project" value="InterPro"/>
</dbReference>
<dbReference type="PANTHER" id="PTHR30026:SF20">
    <property type="entry name" value="OUTER MEMBRANE PROTEIN TOLC"/>
    <property type="match status" value="1"/>
</dbReference>
<evidence type="ECO:0000256" key="4">
    <source>
        <dbReference type="ARBA" id="ARBA00022692"/>
    </source>
</evidence>
<evidence type="ECO:0000256" key="3">
    <source>
        <dbReference type="ARBA" id="ARBA00022452"/>
    </source>
</evidence>
<dbReference type="InterPro" id="IPR051906">
    <property type="entry name" value="TolC-like"/>
</dbReference>
<dbReference type="SUPFAM" id="SSF56954">
    <property type="entry name" value="Outer membrane efflux proteins (OEP)"/>
    <property type="match status" value="1"/>
</dbReference>
<reference evidence="7" key="1">
    <citation type="submission" date="2016-10" db="EMBL/GenBank/DDBJ databases">
        <title>Sequence of Gallionella enrichment culture.</title>
        <authorList>
            <person name="Poehlein A."/>
            <person name="Muehling M."/>
            <person name="Daniel R."/>
        </authorList>
    </citation>
    <scope>NUCLEOTIDE SEQUENCE</scope>
</reference>
<dbReference type="EMBL" id="MLJW01000016">
    <property type="protein sequence ID" value="OIR12655.1"/>
    <property type="molecule type" value="Genomic_DNA"/>
</dbReference>
<gene>
    <name evidence="7" type="ORF">GALL_57220</name>
</gene>
<dbReference type="InterPro" id="IPR003423">
    <property type="entry name" value="OMP_efflux"/>
</dbReference>
<comment type="subcellular location">
    <subcellularLocation>
        <location evidence="1">Cell outer membrane</location>
    </subcellularLocation>
</comment>
<keyword evidence="5" id="KW-0472">Membrane</keyword>
<dbReference type="GO" id="GO:0009279">
    <property type="term" value="C:cell outer membrane"/>
    <property type="evidence" value="ECO:0007669"/>
    <property type="project" value="UniProtKB-SubCell"/>
</dbReference>
<accession>A0A1J5SW03</accession>
<sequence>MKIKINAILLLAGGMFFCVQLKSQNILEQYVKLGLDSNLAVKQKNFDLKKAKLDLQRAEALFYPQVNFASQYTAANGGRSSDLPIGDLLNGVYSTLNKLTATNNFPQVSNQTINFLPNDFHDTRFEVLIPLVNTDIKYNKQIKSELINTQQQDVLLYKRELVKMIKQAYYQYLQADKALNIYENALNSVNENLRLNEKLVKNNVATKEVIARAKTQVSQVETSIIEATNNKKNALAYFNFLLNQPLETPVNIDSSLLQHLQIKLTVPLEVPVQREELAKLQSVKKVYSTNLKLTDATKIPKLNAAYNIGFQGNGFTFDNKQFYQLAAVQLQWNLFKGFDNRYKIKQSQIDIDAIQNQYNDVQKQMLLQVSTANNTYLSAWAALKSTSDEVQSSKEVYEFTEKRYKEGQALLIELTDARTQMTNAAIKYSLAQLAVLNREAELERVTASYPLN</sequence>
<evidence type="ECO:0000256" key="1">
    <source>
        <dbReference type="ARBA" id="ARBA00004442"/>
    </source>
</evidence>
<keyword evidence="4" id="KW-0812">Transmembrane</keyword>
<proteinExistence type="predicted"/>
<dbReference type="Gene3D" id="1.20.1600.10">
    <property type="entry name" value="Outer membrane efflux proteins (OEP)"/>
    <property type="match status" value="1"/>
</dbReference>
<evidence type="ECO:0000313" key="7">
    <source>
        <dbReference type="EMBL" id="OIR12655.1"/>
    </source>
</evidence>
<keyword evidence="3" id="KW-1134">Transmembrane beta strand</keyword>
<dbReference type="GO" id="GO:1990281">
    <property type="term" value="C:efflux pump complex"/>
    <property type="evidence" value="ECO:0007669"/>
    <property type="project" value="TreeGrafter"/>
</dbReference>
<evidence type="ECO:0000256" key="2">
    <source>
        <dbReference type="ARBA" id="ARBA00022448"/>
    </source>
</evidence>
<dbReference type="AlphaFoldDB" id="A0A1J5SW03"/>
<protein>
    <submittedName>
        <fullName evidence="7">Outer membrane efflux protein</fullName>
    </submittedName>
</protein>
<dbReference type="GO" id="GO:0015288">
    <property type="term" value="F:porin activity"/>
    <property type="evidence" value="ECO:0007669"/>
    <property type="project" value="TreeGrafter"/>
</dbReference>
<name>A0A1J5SW03_9ZZZZ</name>
<evidence type="ECO:0000256" key="6">
    <source>
        <dbReference type="ARBA" id="ARBA00023237"/>
    </source>
</evidence>
<keyword evidence="6" id="KW-0998">Cell outer membrane</keyword>
<comment type="caution">
    <text evidence="7">The sequence shown here is derived from an EMBL/GenBank/DDBJ whole genome shotgun (WGS) entry which is preliminary data.</text>
</comment>
<organism evidence="7">
    <name type="scientific">mine drainage metagenome</name>
    <dbReference type="NCBI Taxonomy" id="410659"/>
    <lineage>
        <taxon>unclassified sequences</taxon>
        <taxon>metagenomes</taxon>
        <taxon>ecological metagenomes</taxon>
    </lineage>
</organism>
<keyword evidence="2" id="KW-0813">Transport</keyword>